<dbReference type="InterPro" id="IPR000755">
    <property type="entry name" value="A_A_dipeptidase"/>
</dbReference>
<gene>
    <name evidence="11" type="primary">vanX</name>
    <name evidence="11" type="ORF">IAA84_00550</name>
</gene>
<keyword evidence="3 9" id="KW-0479">Metal-binding</keyword>
<dbReference type="EC" id="3.4.13.22" evidence="9 10"/>
<evidence type="ECO:0000256" key="9">
    <source>
        <dbReference type="HAMAP-Rule" id="MF_01924"/>
    </source>
</evidence>
<dbReference type="CDD" id="cd14817">
    <property type="entry name" value="D-Ala-D-Ala_dipeptidase_VanX"/>
    <property type="match status" value="1"/>
</dbReference>
<evidence type="ECO:0000256" key="7">
    <source>
        <dbReference type="ARBA" id="ARBA00023049"/>
    </source>
</evidence>
<keyword evidence="4 9" id="KW-0378">Hydrolase</keyword>
<keyword evidence="2 9" id="KW-0645">Protease</keyword>
<evidence type="ECO:0000256" key="4">
    <source>
        <dbReference type="ARBA" id="ARBA00022801"/>
    </source>
</evidence>
<evidence type="ECO:0000256" key="3">
    <source>
        <dbReference type="ARBA" id="ARBA00022723"/>
    </source>
</evidence>
<evidence type="ECO:0000313" key="12">
    <source>
        <dbReference type="Proteomes" id="UP000824140"/>
    </source>
</evidence>
<dbReference type="Pfam" id="PF01427">
    <property type="entry name" value="Peptidase_M15"/>
    <property type="match status" value="1"/>
</dbReference>
<dbReference type="Proteomes" id="UP000824140">
    <property type="component" value="Unassembled WGS sequence"/>
</dbReference>
<name>A0A9D1FY07_9FIRM</name>
<keyword evidence="7 9" id="KW-0482">Metalloprotease</keyword>
<dbReference type="GO" id="GO:0008237">
    <property type="term" value="F:metallopeptidase activity"/>
    <property type="evidence" value="ECO:0007669"/>
    <property type="project" value="UniProtKB-KW"/>
</dbReference>
<dbReference type="PANTHER" id="PTHR43126">
    <property type="entry name" value="D-ALANYL-D-ALANINE DIPEPTIDASE"/>
    <property type="match status" value="1"/>
</dbReference>
<feature type="binding site" evidence="9">
    <location>
        <position position="184"/>
    </location>
    <ligand>
        <name>Zn(2+)</name>
        <dbReference type="ChEBI" id="CHEBI:29105"/>
        <note>catalytic</note>
    </ligand>
</feature>
<feature type="active site" description="Proton donor/acceptor" evidence="9">
    <location>
        <position position="181"/>
    </location>
</feature>
<evidence type="ECO:0000256" key="8">
    <source>
        <dbReference type="ARBA" id="ARBA00023316"/>
    </source>
</evidence>
<feature type="binding site" evidence="9">
    <location>
        <position position="123"/>
    </location>
    <ligand>
        <name>Zn(2+)</name>
        <dbReference type="ChEBI" id="CHEBI:29105"/>
        <note>catalytic</note>
    </ligand>
</feature>
<comment type="similarity">
    <text evidence="9 10">Belongs to the peptidase M15D family.</text>
</comment>
<accession>A0A9D1FY07</accession>
<sequence>MQAGFVYLDEAVPHLKWDAKYATADNFTGRPVDGYRANRVVGTVQLAHALRDVASRAKDDGLGLFVWDAYRPQRAVKRFVDWVSEPDGMSTKAAHYPNVDRARMIELGYIAARSGHSRGSTVDLTLYRLDTGLLLEMGGDFDLMDARSCHGAKGIAHEAEQNRAYLKNLMGSCGFSAYENEWWHYRLENEPYPDTYFDFPIE</sequence>
<evidence type="ECO:0000256" key="2">
    <source>
        <dbReference type="ARBA" id="ARBA00022670"/>
    </source>
</evidence>
<feature type="site" description="Transition state stabilizer" evidence="9">
    <location>
        <position position="71"/>
    </location>
</feature>
<comment type="catalytic activity">
    <reaction evidence="1 9 10">
        <text>D-alanyl-D-alanine + H2O = 2 D-alanine</text>
        <dbReference type="Rhea" id="RHEA:20661"/>
        <dbReference type="ChEBI" id="CHEBI:15377"/>
        <dbReference type="ChEBI" id="CHEBI:57416"/>
        <dbReference type="ChEBI" id="CHEBI:57822"/>
        <dbReference type="EC" id="3.4.13.22"/>
    </reaction>
</comment>
<reference evidence="11" key="2">
    <citation type="journal article" date="2021" name="PeerJ">
        <title>Extensive microbial diversity within the chicken gut microbiome revealed by metagenomics and culture.</title>
        <authorList>
            <person name="Gilroy R."/>
            <person name="Ravi A."/>
            <person name="Getino M."/>
            <person name="Pursley I."/>
            <person name="Horton D.L."/>
            <person name="Alikhan N.F."/>
            <person name="Baker D."/>
            <person name="Gharbi K."/>
            <person name="Hall N."/>
            <person name="Watson M."/>
            <person name="Adriaenssens E.M."/>
            <person name="Foster-Nyarko E."/>
            <person name="Jarju S."/>
            <person name="Secka A."/>
            <person name="Antonio M."/>
            <person name="Oren A."/>
            <person name="Chaudhuri R.R."/>
            <person name="La Ragione R."/>
            <person name="Hildebrand F."/>
            <person name="Pallen M.J."/>
        </authorList>
    </citation>
    <scope>NUCLEOTIDE SEQUENCE</scope>
    <source>
        <strain evidence="11">13766</strain>
    </source>
</reference>
<dbReference type="SUPFAM" id="SSF55166">
    <property type="entry name" value="Hedgehog/DD-peptidase"/>
    <property type="match status" value="1"/>
</dbReference>
<dbReference type="AlphaFoldDB" id="A0A9D1FY07"/>
<protein>
    <recommendedName>
        <fullName evidence="9 10">D-alanyl-D-alanine dipeptidase</fullName>
        <shortName evidence="9 10">D-Ala-D-Ala dipeptidase</shortName>
        <ecNumber evidence="9 10">3.4.13.22</ecNumber>
    </recommendedName>
</protein>
<dbReference type="PANTHER" id="PTHR43126:SF1">
    <property type="entry name" value="D-ALANYL-D-ALANINE DIPEPTIDASE"/>
    <property type="match status" value="1"/>
</dbReference>
<evidence type="ECO:0000256" key="10">
    <source>
        <dbReference type="PIRNR" id="PIRNR026671"/>
    </source>
</evidence>
<keyword evidence="6 9" id="KW-0224">Dipeptidase</keyword>
<dbReference type="HAMAP" id="MF_01924">
    <property type="entry name" value="A_A_dipeptidase"/>
    <property type="match status" value="1"/>
</dbReference>
<comment type="caution">
    <text evidence="11">The sequence shown here is derived from an EMBL/GenBank/DDBJ whole genome shotgun (WGS) entry which is preliminary data.</text>
</comment>
<dbReference type="GO" id="GO:0071555">
    <property type="term" value="P:cell wall organization"/>
    <property type="evidence" value="ECO:0007669"/>
    <property type="project" value="UniProtKB-KW"/>
</dbReference>
<dbReference type="InterPro" id="IPR009045">
    <property type="entry name" value="Zn_M74/Hedgehog-like"/>
</dbReference>
<dbReference type="GO" id="GO:0008270">
    <property type="term" value="F:zinc ion binding"/>
    <property type="evidence" value="ECO:0007669"/>
    <property type="project" value="UniProtKB-UniRule"/>
</dbReference>
<proteinExistence type="inferred from homology"/>
<evidence type="ECO:0000256" key="6">
    <source>
        <dbReference type="ARBA" id="ARBA00022997"/>
    </source>
</evidence>
<evidence type="ECO:0000313" key="11">
    <source>
        <dbReference type="EMBL" id="HIS91489.1"/>
    </source>
</evidence>
<keyword evidence="8 10" id="KW-0961">Cell wall biogenesis/degradation</keyword>
<comment type="function">
    <text evidence="9 10">Catalyzes hydrolysis of the D-alanyl-D-alanine dipeptide.</text>
</comment>
<dbReference type="Gene3D" id="3.30.1380.10">
    <property type="match status" value="1"/>
</dbReference>
<evidence type="ECO:0000256" key="1">
    <source>
        <dbReference type="ARBA" id="ARBA00001362"/>
    </source>
</evidence>
<dbReference type="GO" id="GO:0160237">
    <property type="term" value="F:D-Ala-D-Ala dipeptidase activity"/>
    <property type="evidence" value="ECO:0007669"/>
    <property type="project" value="UniProtKB-EC"/>
</dbReference>
<feature type="binding site" evidence="9">
    <location>
        <position position="116"/>
    </location>
    <ligand>
        <name>Zn(2+)</name>
        <dbReference type="ChEBI" id="CHEBI:29105"/>
        <note>catalytic</note>
    </ligand>
</feature>
<dbReference type="EMBL" id="DVJN01000012">
    <property type="protein sequence ID" value="HIS91489.1"/>
    <property type="molecule type" value="Genomic_DNA"/>
</dbReference>
<reference evidence="11" key="1">
    <citation type="submission" date="2020-10" db="EMBL/GenBank/DDBJ databases">
        <authorList>
            <person name="Gilroy R."/>
        </authorList>
    </citation>
    <scope>NUCLEOTIDE SEQUENCE</scope>
    <source>
        <strain evidence="11">13766</strain>
    </source>
</reference>
<comment type="cofactor">
    <cofactor evidence="9">
        <name>Zn(2+)</name>
        <dbReference type="ChEBI" id="CHEBI:29105"/>
    </cofactor>
    <text evidence="9">Binds 1 zinc ion per subunit.</text>
</comment>
<dbReference type="PIRSF" id="PIRSF026671">
    <property type="entry name" value="AA_dipeptidase"/>
    <property type="match status" value="1"/>
</dbReference>
<evidence type="ECO:0000256" key="5">
    <source>
        <dbReference type="ARBA" id="ARBA00022833"/>
    </source>
</evidence>
<keyword evidence="5 9" id="KW-0862">Zinc</keyword>
<dbReference type="InterPro" id="IPR058213">
    <property type="entry name" value="VanX_actinomycetes/firmicutes"/>
</dbReference>
<dbReference type="NCBIfam" id="NF033115">
    <property type="entry name" value="dipept_VanX"/>
    <property type="match status" value="1"/>
</dbReference>
<dbReference type="GO" id="GO:0006508">
    <property type="term" value="P:proteolysis"/>
    <property type="evidence" value="ECO:0007669"/>
    <property type="project" value="UniProtKB-KW"/>
</dbReference>
<organism evidence="11 12">
    <name type="scientific">Candidatus Alectryocaccomicrobium excrementavium</name>
    <dbReference type="NCBI Taxonomy" id="2840668"/>
    <lineage>
        <taxon>Bacteria</taxon>
        <taxon>Bacillati</taxon>
        <taxon>Bacillota</taxon>
        <taxon>Clostridia</taxon>
        <taxon>Candidatus Alectryocaccomicrobium</taxon>
    </lineage>
</organism>